<dbReference type="Proteomes" id="UP000655366">
    <property type="component" value="Unassembled WGS sequence"/>
</dbReference>
<organism evidence="1 2">
    <name type="scientific">Arthrobacter terrae</name>
    <dbReference type="NCBI Taxonomy" id="2935737"/>
    <lineage>
        <taxon>Bacteria</taxon>
        <taxon>Bacillati</taxon>
        <taxon>Actinomycetota</taxon>
        <taxon>Actinomycetes</taxon>
        <taxon>Micrococcales</taxon>
        <taxon>Micrococcaceae</taxon>
        <taxon>Arthrobacter</taxon>
    </lineage>
</organism>
<name>A0A931CVL2_9MICC</name>
<protein>
    <submittedName>
        <fullName evidence="1">Uncharacterized protein</fullName>
    </submittedName>
</protein>
<sequence length="199" mass="21636">MRFSMKNRVFRLGIIGAVAMLGVVGIAAPAEAHVPVLLTDANTVFTVDDLPLVLDGTTSIAFYGSTGRWQTRAMRIELKAGDQFHAELLIPALAPETTLSPRRLPRMVIVSPQHQVTVLANNERKAFFEPFTNTSYLTLGETTTVAQSGIYDIVVVGVAPTRFVAVTGQVEKFSASLENASVASLAQIQNWYRTPPQGY</sequence>
<gene>
    <name evidence="1" type="ORF">IV500_20630</name>
</gene>
<reference evidence="1 2" key="1">
    <citation type="submission" date="2020-11" db="EMBL/GenBank/DDBJ databases">
        <title>Arthrobacter antarcticus sp. nov., isolated from Antarctic Soil.</title>
        <authorList>
            <person name="Li J."/>
        </authorList>
    </citation>
    <scope>NUCLEOTIDE SEQUENCE [LARGE SCALE GENOMIC DNA]</scope>
    <source>
        <strain evidence="1 2">Z1-20</strain>
    </source>
</reference>
<dbReference type="EMBL" id="JADNYM010000040">
    <property type="protein sequence ID" value="MBG0741766.1"/>
    <property type="molecule type" value="Genomic_DNA"/>
</dbReference>
<dbReference type="AlphaFoldDB" id="A0A931CVL2"/>
<proteinExistence type="predicted"/>
<evidence type="ECO:0000313" key="1">
    <source>
        <dbReference type="EMBL" id="MBG0741766.1"/>
    </source>
</evidence>
<dbReference type="RefSeq" id="WP_196398698.1">
    <property type="nucleotide sequence ID" value="NZ_JADNYM010000040.1"/>
</dbReference>
<keyword evidence="2" id="KW-1185">Reference proteome</keyword>
<evidence type="ECO:0000313" key="2">
    <source>
        <dbReference type="Proteomes" id="UP000655366"/>
    </source>
</evidence>
<accession>A0A931CVL2</accession>
<comment type="caution">
    <text evidence="1">The sequence shown here is derived from an EMBL/GenBank/DDBJ whole genome shotgun (WGS) entry which is preliminary data.</text>
</comment>